<organism evidence="2 4">
    <name type="scientific">Legionella micdadei</name>
    <name type="common">Tatlockia micdadei</name>
    <dbReference type="NCBI Taxonomy" id="451"/>
    <lineage>
        <taxon>Bacteria</taxon>
        <taxon>Pseudomonadati</taxon>
        <taxon>Pseudomonadota</taxon>
        <taxon>Gammaproteobacteria</taxon>
        <taxon>Legionellales</taxon>
        <taxon>Legionellaceae</taxon>
        <taxon>Legionella</taxon>
    </lineage>
</organism>
<dbReference type="KEGG" id="tmc:LMI_0197"/>
<reference evidence="2" key="2">
    <citation type="submission" date="2014-09" db="EMBL/GenBank/DDBJ databases">
        <authorList>
            <person name="GOMEZ-VALERO Laura"/>
        </authorList>
    </citation>
    <scope>NUCLEOTIDE SEQUENCE</scope>
    <source>
        <strain evidence="2">ATCC33218</strain>
    </source>
</reference>
<dbReference type="PATRIC" id="fig|451.8.peg.648"/>
<name>A0A098GDP6_LEGMI</name>
<reference evidence="4" key="1">
    <citation type="submission" date="2014-09" db="EMBL/GenBank/DDBJ databases">
        <authorList>
            <person name="Gomez-Valero L."/>
        </authorList>
    </citation>
    <scope>NUCLEOTIDE SEQUENCE [LARGE SCALE GENOMIC DNA]</scope>
    <source>
        <strain evidence="4">ATCC33218</strain>
    </source>
</reference>
<keyword evidence="1" id="KW-0732">Signal</keyword>
<dbReference type="OrthoDB" id="5643368at2"/>
<sequence length="177" mass="19115">MKKAFFVILLMIAVITPSVATAGFTLCKSKFALCTSALCESIPNKKGFVSCHCDVTEGYSAGTKPCTGAVETSKGQTVSSRYSPIKAYVVCKNDRPWAWCLDSPCLIDKTDPKKASCLCSVVKNKGPYVIVTESDNNSACTQGLYSSATVKQVTEVTDFLKKHKELPPFPIKVLNGQ</sequence>
<evidence type="ECO:0000256" key="1">
    <source>
        <dbReference type="SAM" id="SignalP"/>
    </source>
</evidence>
<dbReference type="STRING" id="451.B6N58_00920"/>
<evidence type="ECO:0000313" key="4">
    <source>
        <dbReference type="Proteomes" id="UP000032414"/>
    </source>
</evidence>
<dbReference type="EMBL" id="FMVN01000002">
    <property type="protein sequence ID" value="SCX93718.1"/>
    <property type="molecule type" value="Genomic_DNA"/>
</dbReference>
<dbReference type="RefSeq" id="WP_045098123.1">
    <property type="nucleotide sequence ID" value="NZ_CP020614.1"/>
</dbReference>
<accession>A0A098GDP6</accession>
<feature type="chain" id="PRO_5009750713" evidence="1">
    <location>
        <begin position="23"/>
        <end position="177"/>
    </location>
</feature>
<dbReference type="AlphaFoldDB" id="A0A098GDP6"/>
<reference evidence="3 5" key="3">
    <citation type="submission" date="2016-10" db="EMBL/GenBank/DDBJ databases">
        <authorList>
            <person name="Varghese N."/>
            <person name="Submissions S."/>
        </authorList>
    </citation>
    <scope>NUCLEOTIDE SEQUENCE [LARGE SCALE GENOMIC DNA]</scope>
    <source>
        <strain evidence="3 5">ATCC 33218</strain>
    </source>
</reference>
<keyword evidence="5" id="KW-1185">Reference proteome</keyword>
<evidence type="ECO:0000313" key="5">
    <source>
        <dbReference type="Proteomes" id="UP000182998"/>
    </source>
</evidence>
<proteinExistence type="predicted"/>
<evidence type="ECO:0000313" key="3">
    <source>
        <dbReference type="EMBL" id="SCX93718.1"/>
    </source>
</evidence>
<dbReference type="Proteomes" id="UP000032414">
    <property type="component" value="Chromosome I"/>
</dbReference>
<feature type="signal peptide" evidence="1">
    <location>
        <begin position="1"/>
        <end position="22"/>
    </location>
</feature>
<evidence type="ECO:0000313" key="2">
    <source>
        <dbReference type="EMBL" id="CEG59561.1"/>
    </source>
</evidence>
<dbReference type="Proteomes" id="UP000182998">
    <property type="component" value="Unassembled WGS sequence"/>
</dbReference>
<dbReference type="HOGENOM" id="CLU_1452759_0_0_6"/>
<dbReference type="EMBL" id="LN614830">
    <property type="protein sequence ID" value="CEG59561.1"/>
    <property type="molecule type" value="Genomic_DNA"/>
</dbReference>
<gene>
    <name evidence="2" type="ORF">LMI_0197</name>
    <name evidence="3" type="ORF">SAMN02982997_00429</name>
</gene>
<protein>
    <submittedName>
        <fullName evidence="2">Uncharacterized protein</fullName>
    </submittedName>
</protein>